<protein>
    <submittedName>
        <fullName evidence="2">Uncharacterized protein</fullName>
    </submittedName>
</protein>
<organism evidence="2">
    <name type="scientific">Eutreptiella gymnastica</name>
    <dbReference type="NCBI Taxonomy" id="73025"/>
    <lineage>
        <taxon>Eukaryota</taxon>
        <taxon>Discoba</taxon>
        <taxon>Euglenozoa</taxon>
        <taxon>Euglenida</taxon>
        <taxon>Spirocuta</taxon>
        <taxon>Euglenophyceae</taxon>
        <taxon>Eutreptiales</taxon>
        <taxon>Eutreptiaceae</taxon>
        <taxon>Eutreptiella</taxon>
    </lineage>
</organism>
<accession>A0A7S1NKP7</accession>
<gene>
    <name evidence="2" type="ORF">EGYM00392_LOCUS37140</name>
</gene>
<name>A0A7S1NKP7_9EUGL</name>
<proteinExistence type="predicted"/>
<evidence type="ECO:0000313" key="2">
    <source>
        <dbReference type="EMBL" id="CAD9026010.1"/>
    </source>
</evidence>
<feature type="region of interest" description="Disordered" evidence="1">
    <location>
        <begin position="23"/>
        <end position="48"/>
    </location>
</feature>
<feature type="compositionally biased region" description="Low complexity" evidence="1">
    <location>
        <begin position="26"/>
        <end position="36"/>
    </location>
</feature>
<dbReference type="AlphaFoldDB" id="A0A7S1NKP7"/>
<sequence length="202" mass="22205">MSTARFIPPCSHGAWRDRVLEEQRAARAARQNQASPSPSPSLATSWDLGQSGATMGRFSAKMNHEVQLARAGGQILPHLVSASDREQVVREVMLNVMHRRPLSRSSLGSMKSLLRPPPPARLPSPVPSIQVKNFSDTSSLSSLSGLRCPSEVSGMTSDSRLQRLEQRLEVEKGNREEVQQQLSMLKHLIQETLLVNPKGAVL</sequence>
<reference evidence="2" key="1">
    <citation type="submission" date="2021-01" db="EMBL/GenBank/DDBJ databases">
        <authorList>
            <person name="Corre E."/>
            <person name="Pelletier E."/>
            <person name="Niang G."/>
            <person name="Scheremetjew M."/>
            <person name="Finn R."/>
            <person name="Kale V."/>
            <person name="Holt S."/>
            <person name="Cochrane G."/>
            <person name="Meng A."/>
            <person name="Brown T."/>
            <person name="Cohen L."/>
        </authorList>
    </citation>
    <scope>NUCLEOTIDE SEQUENCE</scope>
    <source>
        <strain evidence="2">NIES-381</strain>
    </source>
</reference>
<dbReference type="EMBL" id="HBGA01099491">
    <property type="protein sequence ID" value="CAD9026010.1"/>
    <property type="molecule type" value="Transcribed_RNA"/>
</dbReference>
<evidence type="ECO:0000256" key="1">
    <source>
        <dbReference type="SAM" id="MobiDB-lite"/>
    </source>
</evidence>